<comment type="caution">
    <text evidence="1">The sequence shown here is derived from an EMBL/GenBank/DDBJ whole genome shotgun (WGS) entry which is preliminary data.</text>
</comment>
<dbReference type="InterPro" id="IPR011856">
    <property type="entry name" value="tRNA_endonuc-like_dom_sf"/>
</dbReference>
<dbReference type="EMBL" id="JAMZMM010000466">
    <property type="protein sequence ID" value="MCP2732051.1"/>
    <property type="molecule type" value="Genomic_DNA"/>
</dbReference>
<evidence type="ECO:0000313" key="2">
    <source>
        <dbReference type="Proteomes" id="UP001204953"/>
    </source>
</evidence>
<dbReference type="Proteomes" id="UP001204953">
    <property type="component" value="Unassembled WGS sequence"/>
</dbReference>
<dbReference type="InterPro" id="IPR011335">
    <property type="entry name" value="Restrct_endonuc-II-like"/>
</dbReference>
<evidence type="ECO:0000313" key="1">
    <source>
        <dbReference type="EMBL" id="MCP2732051.1"/>
    </source>
</evidence>
<organism evidence="1 2">
    <name type="scientific">Limnofasciculus baicalensis BBK-W-15</name>
    <dbReference type="NCBI Taxonomy" id="2699891"/>
    <lineage>
        <taxon>Bacteria</taxon>
        <taxon>Bacillati</taxon>
        <taxon>Cyanobacteriota</taxon>
        <taxon>Cyanophyceae</taxon>
        <taxon>Coleofasciculales</taxon>
        <taxon>Coleofasciculaceae</taxon>
        <taxon>Limnofasciculus</taxon>
        <taxon>Limnofasciculus baicalensis</taxon>
    </lineage>
</organism>
<reference evidence="1" key="1">
    <citation type="submission" date="2022-06" db="EMBL/GenBank/DDBJ databases">
        <title>New cyanobacteria of genus Symplocastrum in benthos of Lake Baikal.</title>
        <authorList>
            <person name="Sorokovikova E."/>
            <person name="Tikhonova I."/>
            <person name="Krasnopeev A."/>
            <person name="Evseev P."/>
            <person name="Gladkikh A."/>
            <person name="Belykh O."/>
        </authorList>
    </citation>
    <scope>NUCLEOTIDE SEQUENCE</scope>
    <source>
        <strain evidence="1">BBK-W-15</strain>
    </source>
</reference>
<sequence length="53" mass="6266">MAKDLFHDTVRRGLEKDEWTVTDDPLELELEEITVKIDLGAERLIEEIVQWIN</sequence>
<proteinExistence type="predicted"/>
<gene>
    <name evidence="1" type="ORF">NJ959_26840</name>
</gene>
<name>A0AAE3GYB6_9CYAN</name>
<protein>
    <submittedName>
        <fullName evidence="1">XisH family protein</fullName>
    </submittedName>
</protein>
<accession>A0AAE3GYB6</accession>
<dbReference type="GO" id="GO:0003676">
    <property type="term" value="F:nucleic acid binding"/>
    <property type="evidence" value="ECO:0007669"/>
    <property type="project" value="InterPro"/>
</dbReference>
<dbReference type="SUPFAM" id="SSF52980">
    <property type="entry name" value="Restriction endonuclease-like"/>
    <property type="match status" value="1"/>
</dbReference>
<dbReference type="Gene3D" id="3.40.1350.10">
    <property type="match status" value="1"/>
</dbReference>
<keyword evidence="2" id="KW-1185">Reference proteome</keyword>
<dbReference type="Pfam" id="PF08814">
    <property type="entry name" value="XisH"/>
    <property type="match status" value="1"/>
</dbReference>
<dbReference type="InterPro" id="IPR014919">
    <property type="entry name" value="XisH"/>
</dbReference>
<dbReference type="AlphaFoldDB" id="A0AAE3GYB6"/>